<reference evidence="3" key="1">
    <citation type="submission" date="2022-11" db="UniProtKB">
        <authorList>
            <consortium name="WormBaseParasite"/>
        </authorList>
    </citation>
    <scope>IDENTIFICATION</scope>
</reference>
<protein>
    <submittedName>
        <fullName evidence="3">Uncharacterized protein</fullName>
    </submittedName>
</protein>
<name>A0A915E993_9BILA</name>
<dbReference type="AlphaFoldDB" id="A0A915E993"/>
<evidence type="ECO:0000313" key="3">
    <source>
        <dbReference type="WBParaSite" id="jg3420"/>
    </source>
</evidence>
<sequence>MVWGEEFDQRHRTSTSSDDDSSVIRSSGSKAHGHPKYSLLYGEEGEDGDSINGEGHEGSQSSSSFFLHHWHSLLDSITDVQLRKKFLPLPRSKDGVTVVGEM</sequence>
<evidence type="ECO:0000313" key="2">
    <source>
        <dbReference type="Proteomes" id="UP000887574"/>
    </source>
</evidence>
<organism evidence="2 3">
    <name type="scientific">Ditylenchus dipsaci</name>
    <dbReference type="NCBI Taxonomy" id="166011"/>
    <lineage>
        <taxon>Eukaryota</taxon>
        <taxon>Metazoa</taxon>
        <taxon>Ecdysozoa</taxon>
        <taxon>Nematoda</taxon>
        <taxon>Chromadorea</taxon>
        <taxon>Rhabditida</taxon>
        <taxon>Tylenchina</taxon>
        <taxon>Tylenchomorpha</taxon>
        <taxon>Sphaerularioidea</taxon>
        <taxon>Anguinidae</taxon>
        <taxon>Anguininae</taxon>
        <taxon>Ditylenchus</taxon>
    </lineage>
</organism>
<dbReference type="Proteomes" id="UP000887574">
    <property type="component" value="Unplaced"/>
</dbReference>
<keyword evidence="2" id="KW-1185">Reference proteome</keyword>
<feature type="region of interest" description="Disordered" evidence="1">
    <location>
        <begin position="1"/>
        <end position="62"/>
    </location>
</feature>
<accession>A0A915E993</accession>
<proteinExistence type="predicted"/>
<dbReference type="WBParaSite" id="jg3420">
    <property type="protein sequence ID" value="jg3420"/>
    <property type="gene ID" value="jg3420"/>
</dbReference>
<evidence type="ECO:0000256" key="1">
    <source>
        <dbReference type="SAM" id="MobiDB-lite"/>
    </source>
</evidence>